<reference evidence="2" key="1">
    <citation type="submission" date="2021-05" db="EMBL/GenBank/DDBJ databases">
        <authorList>
            <person name="Alioto T."/>
            <person name="Alioto T."/>
            <person name="Gomez Garrido J."/>
        </authorList>
    </citation>
    <scope>NUCLEOTIDE SEQUENCE</scope>
</reference>
<feature type="transmembrane region" description="Helical" evidence="1">
    <location>
        <begin position="21"/>
        <end position="39"/>
    </location>
</feature>
<organism evidence="2">
    <name type="scientific">Culex pipiens</name>
    <name type="common">House mosquito</name>
    <dbReference type="NCBI Taxonomy" id="7175"/>
    <lineage>
        <taxon>Eukaryota</taxon>
        <taxon>Metazoa</taxon>
        <taxon>Ecdysozoa</taxon>
        <taxon>Arthropoda</taxon>
        <taxon>Hexapoda</taxon>
        <taxon>Insecta</taxon>
        <taxon>Pterygota</taxon>
        <taxon>Neoptera</taxon>
        <taxon>Endopterygota</taxon>
        <taxon>Diptera</taxon>
        <taxon>Nematocera</taxon>
        <taxon>Culicoidea</taxon>
        <taxon>Culicidae</taxon>
        <taxon>Culicinae</taxon>
        <taxon>Culicini</taxon>
        <taxon>Culex</taxon>
        <taxon>Culex</taxon>
    </lineage>
</organism>
<dbReference type="PANTHER" id="PTHR36694:SF11">
    <property type="entry name" value="LP21121P-RELATED"/>
    <property type="match status" value="1"/>
</dbReference>
<keyword evidence="1" id="KW-0812">Transmembrane</keyword>
<evidence type="ECO:0000313" key="2">
    <source>
        <dbReference type="EMBL" id="CAG6472086.1"/>
    </source>
</evidence>
<dbReference type="AlphaFoldDB" id="A0A8D8BI94"/>
<accession>A0A8D8BI94</accession>
<keyword evidence="1" id="KW-1133">Transmembrane helix</keyword>
<feature type="transmembrane region" description="Helical" evidence="1">
    <location>
        <begin position="69"/>
        <end position="93"/>
    </location>
</feature>
<keyword evidence="1" id="KW-0472">Membrane</keyword>
<dbReference type="PANTHER" id="PTHR36694">
    <property type="entry name" value="PASIFLORA 1, ISOFORM A-RELATED"/>
    <property type="match status" value="1"/>
</dbReference>
<dbReference type="EMBL" id="HBUE01069190">
    <property type="protein sequence ID" value="CAG6472086.1"/>
    <property type="molecule type" value="Transcribed_RNA"/>
</dbReference>
<name>A0A8D8BI94_CULPI</name>
<protein>
    <submittedName>
        <fullName evidence="2">(northern house mosquito) hypothetical protein</fullName>
    </submittedName>
</protein>
<sequence>MAILHSCCLWRTVRKGSYASVIYTFFYFGISCITLSVFAHDERKFLKGEVDRPSGESFLEKESISTVTVIFNMLLLAFASLGVLSSLLVIVGLRMVRGWISCL</sequence>
<evidence type="ECO:0000256" key="1">
    <source>
        <dbReference type="SAM" id="Phobius"/>
    </source>
</evidence>
<proteinExistence type="predicted"/>